<gene>
    <name evidence="1" type="ORF">PV10_07155</name>
</gene>
<dbReference type="AlphaFoldDB" id="A0A0D1Z4Q0"/>
<organism evidence="1 2">
    <name type="scientific">Exophiala mesophila</name>
    <name type="common">Black yeast-like fungus</name>
    <dbReference type="NCBI Taxonomy" id="212818"/>
    <lineage>
        <taxon>Eukaryota</taxon>
        <taxon>Fungi</taxon>
        <taxon>Dikarya</taxon>
        <taxon>Ascomycota</taxon>
        <taxon>Pezizomycotina</taxon>
        <taxon>Eurotiomycetes</taxon>
        <taxon>Chaetothyriomycetidae</taxon>
        <taxon>Chaetothyriales</taxon>
        <taxon>Herpotrichiellaceae</taxon>
        <taxon>Exophiala</taxon>
    </lineage>
</organism>
<dbReference type="Proteomes" id="UP000054302">
    <property type="component" value="Unassembled WGS sequence"/>
</dbReference>
<evidence type="ECO:0000313" key="2">
    <source>
        <dbReference type="Proteomes" id="UP000054302"/>
    </source>
</evidence>
<dbReference type="GeneID" id="27325000"/>
<proteinExistence type="predicted"/>
<name>A0A0D1Z4Q0_EXOME</name>
<dbReference type="RefSeq" id="XP_016221351.1">
    <property type="nucleotide sequence ID" value="XM_016372019.1"/>
</dbReference>
<accession>A0A0D1Z4Q0</accession>
<sequence>MTLDSELELVIARSSSTLLGWNQGTKTLGITMWYTTTSLQRYQELIVAERDDVSNAKPGKCRWNGDGHALTLD</sequence>
<reference evidence="1 2" key="1">
    <citation type="submission" date="2015-01" db="EMBL/GenBank/DDBJ databases">
        <title>The Genome Sequence of Exophiala mesophila CBS40295.</title>
        <authorList>
            <consortium name="The Broad Institute Genomics Platform"/>
            <person name="Cuomo C."/>
            <person name="de Hoog S."/>
            <person name="Gorbushina A."/>
            <person name="Stielow B."/>
            <person name="Teixiera M."/>
            <person name="Abouelleil A."/>
            <person name="Chapman S.B."/>
            <person name="Priest M."/>
            <person name="Young S.K."/>
            <person name="Wortman J."/>
            <person name="Nusbaum C."/>
            <person name="Birren B."/>
        </authorList>
    </citation>
    <scope>NUCLEOTIDE SEQUENCE [LARGE SCALE GENOMIC DNA]</scope>
    <source>
        <strain evidence="1 2">CBS 40295</strain>
    </source>
</reference>
<keyword evidence="2" id="KW-1185">Reference proteome</keyword>
<dbReference type="HOGENOM" id="CLU_2704810_0_0_1"/>
<protein>
    <submittedName>
        <fullName evidence="1">Uncharacterized protein</fullName>
    </submittedName>
</protein>
<dbReference type="VEuPathDB" id="FungiDB:PV10_07155"/>
<dbReference type="EMBL" id="KN847524">
    <property type="protein sequence ID" value="KIV89777.1"/>
    <property type="molecule type" value="Genomic_DNA"/>
</dbReference>
<evidence type="ECO:0000313" key="1">
    <source>
        <dbReference type="EMBL" id="KIV89777.1"/>
    </source>
</evidence>